<dbReference type="EMBL" id="MU004348">
    <property type="protein sequence ID" value="KAF2655515.1"/>
    <property type="molecule type" value="Genomic_DNA"/>
</dbReference>
<evidence type="ECO:0000313" key="1">
    <source>
        <dbReference type="EMBL" id="KAF2655515.1"/>
    </source>
</evidence>
<proteinExistence type="predicted"/>
<organism evidence="1 2">
    <name type="scientific">Lophiostoma macrostomum CBS 122681</name>
    <dbReference type="NCBI Taxonomy" id="1314788"/>
    <lineage>
        <taxon>Eukaryota</taxon>
        <taxon>Fungi</taxon>
        <taxon>Dikarya</taxon>
        <taxon>Ascomycota</taxon>
        <taxon>Pezizomycotina</taxon>
        <taxon>Dothideomycetes</taxon>
        <taxon>Pleosporomycetidae</taxon>
        <taxon>Pleosporales</taxon>
        <taxon>Lophiostomataceae</taxon>
        <taxon>Lophiostoma</taxon>
    </lineage>
</organism>
<keyword evidence="2" id="KW-1185">Reference proteome</keyword>
<reference evidence="1" key="1">
    <citation type="journal article" date="2020" name="Stud. Mycol.">
        <title>101 Dothideomycetes genomes: a test case for predicting lifestyles and emergence of pathogens.</title>
        <authorList>
            <person name="Haridas S."/>
            <person name="Albert R."/>
            <person name="Binder M."/>
            <person name="Bloem J."/>
            <person name="Labutti K."/>
            <person name="Salamov A."/>
            <person name="Andreopoulos B."/>
            <person name="Baker S."/>
            <person name="Barry K."/>
            <person name="Bills G."/>
            <person name="Bluhm B."/>
            <person name="Cannon C."/>
            <person name="Castanera R."/>
            <person name="Culley D."/>
            <person name="Daum C."/>
            <person name="Ezra D."/>
            <person name="Gonzalez J."/>
            <person name="Henrissat B."/>
            <person name="Kuo A."/>
            <person name="Liang C."/>
            <person name="Lipzen A."/>
            <person name="Lutzoni F."/>
            <person name="Magnuson J."/>
            <person name="Mondo S."/>
            <person name="Nolan M."/>
            <person name="Ohm R."/>
            <person name="Pangilinan J."/>
            <person name="Park H.-J."/>
            <person name="Ramirez L."/>
            <person name="Alfaro M."/>
            <person name="Sun H."/>
            <person name="Tritt A."/>
            <person name="Yoshinaga Y."/>
            <person name="Zwiers L.-H."/>
            <person name="Turgeon B."/>
            <person name="Goodwin S."/>
            <person name="Spatafora J."/>
            <person name="Crous P."/>
            <person name="Grigoriev I."/>
        </authorList>
    </citation>
    <scope>NUCLEOTIDE SEQUENCE</scope>
    <source>
        <strain evidence="1">CBS 122681</strain>
    </source>
</reference>
<accession>A0A6A6T673</accession>
<dbReference type="AlphaFoldDB" id="A0A6A6T673"/>
<evidence type="ECO:0000313" key="2">
    <source>
        <dbReference type="Proteomes" id="UP000799324"/>
    </source>
</evidence>
<name>A0A6A6T673_9PLEO</name>
<sequence>MWHSLTVVHILEHARPMAGEAITGITFRVRCLLYILLLTYAISKALSIKADEARRHTHWKVFFDRNPNIGGSLLYPIPSRCLGLDLVHTSTEPRGTVRMRKCYASRAAFEIVQIIHVKYFATGR</sequence>
<gene>
    <name evidence="1" type="ORF">K491DRAFT_425694</name>
</gene>
<dbReference type="Proteomes" id="UP000799324">
    <property type="component" value="Unassembled WGS sequence"/>
</dbReference>
<protein>
    <submittedName>
        <fullName evidence="1">Uncharacterized protein</fullName>
    </submittedName>
</protein>